<evidence type="ECO:0000256" key="5">
    <source>
        <dbReference type="ARBA" id="ARBA00022643"/>
    </source>
</evidence>
<comment type="cofactor">
    <cofactor evidence="1 12 13 15">
        <name>FMN</name>
        <dbReference type="ChEBI" id="CHEBI:58210"/>
    </cofactor>
</comment>
<protein>
    <recommendedName>
        <fullName evidence="12">tRNA-dihydrouridine synthase B</fullName>
        <ecNumber evidence="12">1.3.1.-</ecNumber>
    </recommendedName>
</protein>
<dbReference type="InterPro" id="IPR001269">
    <property type="entry name" value="DUS_fam"/>
</dbReference>
<dbReference type="PANTHER" id="PTHR45846:SF1">
    <property type="entry name" value="TRNA-DIHYDROURIDINE(47) SYNTHASE [NAD(P)(+)]-LIKE"/>
    <property type="match status" value="1"/>
</dbReference>
<feature type="binding site" evidence="15">
    <location>
        <position position="180"/>
    </location>
    <ligand>
        <name>FMN</name>
        <dbReference type="ChEBI" id="CHEBI:58210"/>
    </ligand>
</feature>
<dbReference type="GO" id="GO:0000049">
    <property type="term" value="F:tRNA binding"/>
    <property type="evidence" value="ECO:0007669"/>
    <property type="project" value="UniProtKB-UniRule"/>
</dbReference>
<dbReference type="InterPro" id="IPR004652">
    <property type="entry name" value="DusB-like"/>
</dbReference>
<feature type="binding site" evidence="12 15">
    <location>
        <begin position="235"/>
        <end position="236"/>
    </location>
    <ligand>
        <name>FMN</name>
        <dbReference type="ChEBI" id="CHEBI:58210"/>
    </ligand>
</feature>
<reference evidence="18" key="1">
    <citation type="submission" date="2016-05" db="EMBL/GenBank/DDBJ databases">
        <title>Draft genome of Corynebacterium afermentans subsp. afermentans LCDC 88199T.</title>
        <authorList>
            <person name="Bernier A.-M."/>
            <person name="Bernard K."/>
        </authorList>
    </citation>
    <scope>NUCLEOTIDE SEQUENCE [LARGE SCALE GENOMIC DNA]</scope>
    <source>
        <strain evidence="18">NML02-A-017</strain>
    </source>
</reference>
<dbReference type="Gene3D" id="1.10.1200.80">
    <property type="entry name" value="Putative flavin oxidoreducatase, domain 2"/>
    <property type="match status" value="1"/>
</dbReference>
<evidence type="ECO:0000256" key="1">
    <source>
        <dbReference type="ARBA" id="ARBA00001917"/>
    </source>
</evidence>
<feature type="binding site" evidence="12 15">
    <location>
        <begin position="27"/>
        <end position="29"/>
    </location>
    <ligand>
        <name>FMN</name>
        <dbReference type="ChEBI" id="CHEBI:58210"/>
    </ligand>
</feature>
<keyword evidence="5 12" id="KW-0288">FMN</keyword>
<evidence type="ECO:0000256" key="4">
    <source>
        <dbReference type="ARBA" id="ARBA00022630"/>
    </source>
</evidence>
<comment type="catalytic activity">
    <reaction evidence="10 12">
        <text>a 5,6-dihydrouridine in tRNA + NADP(+) = a uridine in tRNA + NADPH + H(+)</text>
        <dbReference type="Rhea" id="RHEA:23624"/>
        <dbReference type="Rhea" id="RHEA-COMP:13339"/>
        <dbReference type="Rhea" id="RHEA-COMP:13887"/>
        <dbReference type="ChEBI" id="CHEBI:15378"/>
        <dbReference type="ChEBI" id="CHEBI:57783"/>
        <dbReference type="ChEBI" id="CHEBI:58349"/>
        <dbReference type="ChEBI" id="CHEBI:65315"/>
        <dbReference type="ChEBI" id="CHEBI:74443"/>
    </reaction>
</comment>
<keyword evidence="15" id="KW-0547">Nucleotide-binding</keyword>
<accession>A0A1A9RXK1</accession>
<evidence type="ECO:0000256" key="13">
    <source>
        <dbReference type="PIRNR" id="PIRNR006621"/>
    </source>
</evidence>
<dbReference type="EC" id="1.3.1.-" evidence="12"/>
<gene>
    <name evidence="12" type="primary">dusB</name>
    <name evidence="17" type="ORF">A7P95_04345</name>
</gene>
<feature type="active site" description="Proton donor" evidence="12 14">
    <location>
        <position position="111"/>
    </location>
</feature>
<evidence type="ECO:0000256" key="7">
    <source>
        <dbReference type="ARBA" id="ARBA00022857"/>
    </source>
</evidence>
<evidence type="ECO:0000259" key="16">
    <source>
        <dbReference type="Pfam" id="PF01207"/>
    </source>
</evidence>
<evidence type="ECO:0000256" key="14">
    <source>
        <dbReference type="PIRSR" id="PIRSR006621-1"/>
    </source>
</evidence>
<dbReference type="AlphaFoldDB" id="A0A1A9RXK1"/>
<keyword evidence="8 12" id="KW-0694">RNA-binding</keyword>
<dbReference type="GO" id="GO:0010181">
    <property type="term" value="F:FMN binding"/>
    <property type="evidence" value="ECO:0007669"/>
    <property type="project" value="UniProtKB-UniRule"/>
</dbReference>
<evidence type="ECO:0000256" key="2">
    <source>
        <dbReference type="ARBA" id="ARBA00002790"/>
    </source>
</evidence>
<comment type="similarity">
    <text evidence="13">Belongs to the dus family.</text>
</comment>
<comment type="catalytic activity">
    <reaction evidence="11 12">
        <text>a 5,6-dihydrouridine in tRNA + NAD(+) = a uridine in tRNA + NADH + H(+)</text>
        <dbReference type="Rhea" id="RHEA:54452"/>
        <dbReference type="Rhea" id="RHEA-COMP:13339"/>
        <dbReference type="Rhea" id="RHEA-COMP:13887"/>
        <dbReference type="ChEBI" id="CHEBI:15378"/>
        <dbReference type="ChEBI" id="CHEBI:57540"/>
        <dbReference type="ChEBI" id="CHEBI:57945"/>
        <dbReference type="ChEBI" id="CHEBI:65315"/>
        <dbReference type="ChEBI" id="CHEBI:74443"/>
    </reaction>
</comment>
<organism evidence="17 18">
    <name type="scientific">Eikenella longinqua</name>
    <dbReference type="NCBI Taxonomy" id="1795827"/>
    <lineage>
        <taxon>Bacteria</taxon>
        <taxon>Pseudomonadati</taxon>
        <taxon>Pseudomonadota</taxon>
        <taxon>Betaproteobacteria</taxon>
        <taxon>Neisseriales</taxon>
        <taxon>Neisseriaceae</taxon>
        <taxon>Eikenella</taxon>
    </lineage>
</organism>
<evidence type="ECO:0000256" key="12">
    <source>
        <dbReference type="HAMAP-Rule" id="MF_02042"/>
    </source>
</evidence>
<sequence length="348" mass="37735">MYNPNFTFGTVMQLGPYTVSPAVALAPMAGITDKPFRMLARQFGAGWAVGEMISSNPELQNTRKTLSRANHSGESGVIAVQIAGSDPAQMAEAARYNVAQGAQLIDINMGCPAKKVCQVLAGSALLQNEPLVAEILNAVVRAVEVPVTLKTRLGWHDEHKNILTIARLAEEAGIAAIAIHGRTRTQMYRGQAEYGLIAEAKSRLSIPVWANGDIDSPQKAARVLANTGADGIMIGRAAQGRPWLFRDVVHYLVHGSLPPPLPFQVASAALLGHIRAMHEFYGEPAGMRIARKHIGWYLADLPDGESERRRLNTLNSAAEQYDTLAAFLAAQSARHEHWPCPWRQNADG</sequence>
<evidence type="ECO:0000256" key="11">
    <source>
        <dbReference type="ARBA" id="ARBA00048802"/>
    </source>
</evidence>
<feature type="domain" description="DUS-like FMN-binding" evidence="16">
    <location>
        <begin position="25"/>
        <end position="328"/>
    </location>
</feature>
<dbReference type="Pfam" id="PF01207">
    <property type="entry name" value="Dus"/>
    <property type="match status" value="1"/>
</dbReference>
<dbReference type="Proteomes" id="UP000077885">
    <property type="component" value="Unassembled WGS sequence"/>
</dbReference>
<evidence type="ECO:0000313" key="18">
    <source>
        <dbReference type="Proteomes" id="UP000077885"/>
    </source>
</evidence>
<keyword evidence="9 12" id="KW-0560">Oxidoreductase</keyword>
<dbReference type="EMBL" id="LXSL01000016">
    <property type="protein sequence ID" value="OAM29184.1"/>
    <property type="molecule type" value="Genomic_DNA"/>
</dbReference>
<evidence type="ECO:0000256" key="9">
    <source>
        <dbReference type="ARBA" id="ARBA00023002"/>
    </source>
</evidence>
<dbReference type="NCBIfam" id="TIGR00737">
    <property type="entry name" value="nifR3_yhdG"/>
    <property type="match status" value="1"/>
</dbReference>
<dbReference type="CDD" id="cd02801">
    <property type="entry name" value="DUS_like_FMN"/>
    <property type="match status" value="1"/>
</dbReference>
<keyword evidence="18" id="KW-1185">Reference proteome</keyword>
<evidence type="ECO:0000313" key="17">
    <source>
        <dbReference type="EMBL" id="OAM29184.1"/>
    </source>
</evidence>
<name>A0A1A9RXK1_9NEIS</name>
<evidence type="ECO:0000256" key="10">
    <source>
        <dbReference type="ARBA" id="ARBA00048205"/>
    </source>
</evidence>
<comment type="caution">
    <text evidence="17">The sequence shown here is derived from an EMBL/GenBank/DDBJ whole genome shotgun (WGS) entry which is preliminary data.</text>
</comment>
<dbReference type="InterPro" id="IPR035587">
    <property type="entry name" value="DUS-like_FMN-bd"/>
</dbReference>
<dbReference type="PIRSF" id="PIRSF006621">
    <property type="entry name" value="Dus"/>
    <property type="match status" value="1"/>
</dbReference>
<dbReference type="InterPro" id="IPR032887">
    <property type="entry name" value="DusB"/>
</dbReference>
<dbReference type="InterPro" id="IPR024036">
    <property type="entry name" value="tRNA-dHydroUridine_Synthase_C"/>
</dbReference>
<dbReference type="SUPFAM" id="SSF51395">
    <property type="entry name" value="FMN-linked oxidoreductases"/>
    <property type="match status" value="1"/>
</dbReference>
<dbReference type="Gene3D" id="3.20.20.70">
    <property type="entry name" value="Aldolase class I"/>
    <property type="match status" value="1"/>
</dbReference>
<comment type="similarity">
    <text evidence="12">Belongs to the Dus family. DusB subfamily.</text>
</comment>
<keyword evidence="3 12" id="KW-0820">tRNA-binding</keyword>
<feature type="binding site" evidence="12 15">
    <location>
        <position position="81"/>
    </location>
    <ligand>
        <name>FMN</name>
        <dbReference type="ChEBI" id="CHEBI:58210"/>
    </ligand>
</feature>
<dbReference type="PROSITE" id="PS01136">
    <property type="entry name" value="UPF0034"/>
    <property type="match status" value="1"/>
</dbReference>
<dbReference type="InterPro" id="IPR013785">
    <property type="entry name" value="Aldolase_TIM"/>
</dbReference>
<dbReference type="HAMAP" id="MF_02042">
    <property type="entry name" value="DusB_subfam"/>
    <property type="match status" value="1"/>
</dbReference>
<keyword evidence="7 12" id="KW-0521">NADP</keyword>
<evidence type="ECO:0000256" key="8">
    <source>
        <dbReference type="ARBA" id="ARBA00022884"/>
    </source>
</evidence>
<evidence type="ECO:0000256" key="3">
    <source>
        <dbReference type="ARBA" id="ARBA00022555"/>
    </source>
</evidence>
<evidence type="ECO:0000256" key="6">
    <source>
        <dbReference type="ARBA" id="ARBA00022694"/>
    </source>
</evidence>
<dbReference type="GO" id="GO:0050660">
    <property type="term" value="F:flavin adenine dinucleotide binding"/>
    <property type="evidence" value="ECO:0007669"/>
    <property type="project" value="InterPro"/>
</dbReference>
<keyword evidence="4 12" id="KW-0285">Flavoprotein</keyword>
<feature type="binding site" evidence="12 15">
    <location>
        <position position="150"/>
    </location>
    <ligand>
        <name>FMN</name>
        <dbReference type="ChEBI" id="CHEBI:58210"/>
    </ligand>
</feature>
<comment type="function">
    <text evidence="2 12 13">Catalyzes the synthesis of 5,6-dihydrouridine (D), a modified base found in the D-loop of most tRNAs, via the reduction of the C5-C6 double bond in target uridines.</text>
</comment>
<dbReference type="PANTHER" id="PTHR45846">
    <property type="entry name" value="TRNA-DIHYDROURIDINE(47) SYNTHASE [NAD(P)(+)]-LIKE"/>
    <property type="match status" value="1"/>
</dbReference>
<dbReference type="STRING" id="1795827.A7P95_04345"/>
<feature type="binding site" evidence="12">
    <location>
        <begin position="211"/>
        <end position="213"/>
    </location>
    <ligand>
        <name>FMN</name>
        <dbReference type="ChEBI" id="CHEBI:58210"/>
    </ligand>
</feature>
<dbReference type="GO" id="GO:0017150">
    <property type="term" value="F:tRNA dihydrouridine synthase activity"/>
    <property type="evidence" value="ECO:0007669"/>
    <property type="project" value="UniProtKB-UniRule"/>
</dbReference>
<dbReference type="InterPro" id="IPR018517">
    <property type="entry name" value="tRNA_hU_synthase_CS"/>
</dbReference>
<proteinExistence type="inferred from homology"/>
<evidence type="ECO:0000256" key="15">
    <source>
        <dbReference type="PIRSR" id="PIRSR006621-2"/>
    </source>
</evidence>
<keyword evidence="6 12" id="KW-0819">tRNA processing</keyword>